<feature type="domain" description="DUF5071" evidence="1">
    <location>
        <begin position="52"/>
        <end position="124"/>
    </location>
</feature>
<proteinExistence type="predicted"/>
<dbReference type="Pfam" id="PF16804">
    <property type="entry name" value="DUF5071"/>
    <property type="match status" value="1"/>
</dbReference>
<dbReference type="EMBL" id="JBEPMJ010000011">
    <property type="protein sequence ID" value="MET3750461.1"/>
    <property type="molecule type" value="Genomic_DNA"/>
</dbReference>
<evidence type="ECO:0000259" key="1">
    <source>
        <dbReference type="Pfam" id="PF16804"/>
    </source>
</evidence>
<accession>A0ABV2M239</accession>
<dbReference type="Gene3D" id="1.25.40.750">
    <property type="entry name" value="Domain of unknown function DUF5071"/>
    <property type="match status" value="1"/>
</dbReference>
<gene>
    <name evidence="2" type="ORF">ABID24_001713</name>
</gene>
<evidence type="ECO:0000313" key="3">
    <source>
        <dbReference type="Proteomes" id="UP001549106"/>
    </source>
</evidence>
<organism evidence="2 3">
    <name type="scientific">Blautia caecimuris</name>
    <dbReference type="NCBI Taxonomy" id="1796615"/>
    <lineage>
        <taxon>Bacteria</taxon>
        <taxon>Bacillati</taxon>
        <taxon>Bacillota</taxon>
        <taxon>Clostridia</taxon>
        <taxon>Lachnospirales</taxon>
        <taxon>Lachnospiraceae</taxon>
        <taxon>Blautia</taxon>
    </lineage>
</organism>
<evidence type="ECO:0000313" key="2">
    <source>
        <dbReference type="EMBL" id="MET3750461.1"/>
    </source>
</evidence>
<comment type="caution">
    <text evidence="2">The sequence shown here is derived from an EMBL/GenBank/DDBJ whole genome shotgun (WGS) entry which is preliminary data.</text>
</comment>
<dbReference type="InterPro" id="IPR031837">
    <property type="entry name" value="DUF5071"/>
</dbReference>
<dbReference type="Proteomes" id="UP001549106">
    <property type="component" value="Unassembled WGS sequence"/>
</dbReference>
<dbReference type="RefSeq" id="WP_171026645.1">
    <property type="nucleotide sequence ID" value="NZ_JANJZT010000011.1"/>
</dbReference>
<keyword evidence="3" id="KW-1185">Reference proteome</keyword>
<protein>
    <recommendedName>
        <fullName evidence="1">DUF5071 domain-containing protein</fullName>
    </recommendedName>
</protein>
<dbReference type="InterPro" id="IPR038692">
    <property type="entry name" value="Cthe_2751_sf"/>
</dbReference>
<sequence>MTVDIDTLFVMLDEEQPTEVQEAALREARKIKSLSVFMQPIEYKWSWENCAKVICEKTDKELDTYICEMLKWLRDLNWPGAFLIMERLEKMDSQLLVYAVGYQVKQAILLKDNEWLTYMSYLLKNKKLYDAFSENKKCQKILKRYYESYWGKLDY</sequence>
<name>A0ABV2M239_9FIRM</name>
<reference evidence="2 3" key="1">
    <citation type="submission" date="2024-06" db="EMBL/GenBank/DDBJ databases">
        <title>Genomic Encyclopedia of Type Strains, Phase IV (KMG-IV): sequencing the most valuable type-strain genomes for metagenomic binning, comparative biology and taxonomic classification.</title>
        <authorList>
            <person name="Goeker M."/>
        </authorList>
    </citation>
    <scope>NUCLEOTIDE SEQUENCE [LARGE SCALE GENOMIC DNA]</scope>
    <source>
        <strain evidence="2 3">DSM 29492</strain>
    </source>
</reference>